<protein>
    <recommendedName>
        <fullName evidence="3">DUF2066 domain-containing protein</fullName>
    </recommendedName>
</protein>
<sequence length="368" mass="41687">MIDTPYRWARLILASLCFFVGWAFPSVFQTVHSAETRQLYQAEAPVADESESERNKAMRAALLQVMIKRSGQRDLANRPGMARILQRPERHMQQFRYRSEREVLSDKSASPASRLIFQVQFDSVSVDRLLRKANIRTWGQFQPSMLVWLVVEGDEGRALLGAQDNSGLSNVLHAGATERGVSVMLPLLDLDDRFVIDEADIWNRARERILTASGRYATDTVLVGRAFPSHASSQWQGHWEIWDDGMNDNWKTHADGIEGVLRKGLHRAIDILVARRALSRQESATDGDYDLELTVLGIETIDDYARVQRYLDNLQSGIKVYLTEADADRMSFRVLTRASQARLDKMIGHGTTLVRMASDGAPVYRLLP</sequence>
<evidence type="ECO:0008006" key="3">
    <source>
        <dbReference type="Google" id="ProtNLM"/>
    </source>
</evidence>
<dbReference type="EMBL" id="CAADFP010000087">
    <property type="protein sequence ID" value="VFK29428.1"/>
    <property type="molecule type" value="Genomic_DNA"/>
</dbReference>
<organism evidence="1">
    <name type="scientific">Candidatus Kentrum sp. LPFa</name>
    <dbReference type="NCBI Taxonomy" id="2126335"/>
    <lineage>
        <taxon>Bacteria</taxon>
        <taxon>Pseudomonadati</taxon>
        <taxon>Pseudomonadota</taxon>
        <taxon>Gammaproteobacteria</taxon>
        <taxon>Candidatus Kentrum</taxon>
    </lineage>
</organism>
<proteinExistence type="predicted"/>
<reference evidence="1" key="1">
    <citation type="submission" date="2019-02" db="EMBL/GenBank/DDBJ databases">
        <authorList>
            <person name="Gruber-Vodicka R. H."/>
            <person name="Seah K. B. B."/>
        </authorList>
    </citation>
    <scope>NUCLEOTIDE SEQUENCE</scope>
    <source>
        <strain evidence="1">BECK_S312</strain>
        <strain evidence="2">BECK_S426</strain>
    </source>
</reference>
<accession>A0A450W8Q8</accession>
<evidence type="ECO:0000313" key="1">
    <source>
        <dbReference type="EMBL" id="VFK13378.1"/>
    </source>
</evidence>
<dbReference type="EMBL" id="CAADFM010000087">
    <property type="protein sequence ID" value="VFK13378.1"/>
    <property type="molecule type" value="Genomic_DNA"/>
</dbReference>
<dbReference type="InterPro" id="IPR018642">
    <property type="entry name" value="DUF2066"/>
</dbReference>
<dbReference type="Pfam" id="PF09839">
    <property type="entry name" value="DUF2066"/>
    <property type="match status" value="1"/>
</dbReference>
<evidence type="ECO:0000313" key="2">
    <source>
        <dbReference type="EMBL" id="VFK29428.1"/>
    </source>
</evidence>
<gene>
    <name evidence="1" type="ORF">BECKLPF1236A_GA0070988_100878</name>
    <name evidence="2" type="ORF">BECKLPF1236C_GA0070990_100878</name>
</gene>
<dbReference type="AlphaFoldDB" id="A0A450W8Q8"/>
<name>A0A450W8Q8_9GAMM</name>